<accession>A0ACC1NTQ2</accession>
<comment type="caution">
    <text evidence="1">The sequence shown here is derived from an EMBL/GenBank/DDBJ whole genome shotgun (WGS) entry which is preliminary data.</text>
</comment>
<reference evidence="1" key="1">
    <citation type="submission" date="2022-10" db="EMBL/GenBank/DDBJ databases">
        <title>Genome Sequence of Xylaria curta.</title>
        <authorList>
            <person name="Buettner E."/>
        </authorList>
    </citation>
    <scope>NUCLEOTIDE SEQUENCE</scope>
    <source>
        <strain evidence="1">Babe10</strain>
    </source>
</reference>
<dbReference type="EMBL" id="JAPDGR010001431">
    <property type="protein sequence ID" value="KAJ2982700.1"/>
    <property type="molecule type" value="Genomic_DNA"/>
</dbReference>
<evidence type="ECO:0000313" key="1">
    <source>
        <dbReference type="EMBL" id="KAJ2982700.1"/>
    </source>
</evidence>
<keyword evidence="2" id="KW-1185">Reference proteome</keyword>
<sequence>MQSQTEPTAQASSSVASNPLVPALPKEHIEDIIYGILSAETDFKKDGLRNKIAYRNTPVSFDNGLQPHQVHPAFWTFQTYTVPWVTISSIKASRKLGERCFGILYDQVFRKQGMRDAVVSIGDEIYGPRYVRVDGAWIKVKLGARSEEVMNAKARELQKQSQYAQSVEERGWCQHSLYMIRGLVAGNGAKQAGV</sequence>
<evidence type="ECO:0000313" key="2">
    <source>
        <dbReference type="Proteomes" id="UP001143856"/>
    </source>
</evidence>
<dbReference type="Proteomes" id="UP001143856">
    <property type="component" value="Unassembled WGS sequence"/>
</dbReference>
<organism evidence="1 2">
    <name type="scientific">Xylaria curta</name>
    <dbReference type="NCBI Taxonomy" id="42375"/>
    <lineage>
        <taxon>Eukaryota</taxon>
        <taxon>Fungi</taxon>
        <taxon>Dikarya</taxon>
        <taxon>Ascomycota</taxon>
        <taxon>Pezizomycotina</taxon>
        <taxon>Sordariomycetes</taxon>
        <taxon>Xylariomycetidae</taxon>
        <taxon>Xylariales</taxon>
        <taxon>Xylariaceae</taxon>
        <taxon>Xylaria</taxon>
    </lineage>
</organism>
<proteinExistence type="predicted"/>
<gene>
    <name evidence="1" type="ORF">NUW58_g6388</name>
</gene>
<name>A0ACC1NTQ2_9PEZI</name>
<protein>
    <submittedName>
        <fullName evidence="1">Uncharacterized protein</fullName>
    </submittedName>
</protein>